<dbReference type="GeneID" id="5005807"/>
<dbReference type="KEGG" id="olu:OSTLU_27938"/>
<organism evidence="4 5">
    <name type="scientific">Ostreococcus lucimarinus (strain CCE9901)</name>
    <dbReference type="NCBI Taxonomy" id="436017"/>
    <lineage>
        <taxon>Eukaryota</taxon>
        <taxon>Viridiplantae</taxon>
        <taxon>Chlorophyta</taxon>
        <taxon>Mamiellophyceae</taxon>
        <taxon>Mamiellales</taxon>
        <taxon>Bathycoccaceae</taxon>
        <taxon>Ostreococcus</taxon>
    </lineage>
</organism>
<dbReference type="Pfam" id="PF04755">
    <property type="entry name" value="PAP_fibrillin"/>
    <property type="match status" value="1"/>
</dbReference>
<gene>
    <name evidence="4" type="ORF">OSTLU_27938</name>
</gene>
<name>A4S8R1_OSTLU</name>
<keyword evidence="5" id="KW-1185">Reference proteome</keyword>
<dbReference type="AlphaFoldDB" id="A4S8R1"/>
<dbReference type="OrthoDB" id="423069at2759"/>
<dbReference type="HOGENOM" id="CLU_109114_0_0_1"/>
<dbReference type="OMA" id="GWFESLY"/>
<dbReference type="InterPro" id="IPR006843">
    <property type="entry name" value="PAP/fibrillin_dom"/>
</dbReference>
<feature type="domain" description="Plastid lipid-associated protein/fibrillin conserved" evidence="3">
    <location>
        <begin position="16"/>
        <end position="180"/>
    </location>
</feature>
<accession>A4S8R1</accession>
<dbReference type="InterPro" id="IPR039633">
    <property type="entry name" value="PAP"/>
</dbReference>
<reference evidence="4 5" key="1">
    <citation type="journal article" date="2007" name="Proc. Natl. Acad. Sci. U.S.A.">
        <title>The tiny eukaryote Ostreococcus provides genomic insights into the paradox of plankton speciation.</title>
        <authorList>
            <person name="Palenik B."/>
            <person name="Grimwood J."/>
            <person name="Aerts A."/>
            <person name="Rouze P."/>
            <person name="Salamov A."/>
            <person name="Putnam N."/>
            <person name="Dupont C."/>
            <person name="Jorgensen R."/>
            <person name="Derelle E."/>
            <person name="Rombauts S."/>
            <person name="Zhou K."/>
            <person name="Otillar R."/>
            <person name="Merchant S.S."/>
            <person name="Podell S."/>
            <person name="Gaasterland T."/>
            <person name="Napoli C."/>
            <person name="Gendler K."/>
            <person name="Manuell A."/>
            <person name="Tai V."/>
            <person name="Vallon O."/>
            <person name="Piganeau G."/>
            <person name="Jancek S."/>
            <person name="Heijde M."/>
            <person name="Jabbari K."/>
            <person name="Bowler C."/>
            <person name="Lohr M."/>
            <person name="Robbens S."/>
            <person name="Werner G."/>
            <person name="Dubchak I."/>
            <person name="Pazour G.J."/>
            <person name="Ren Q."/>
            <person name="Paulsen I."/>
            <person name="Delwiche C."/>
            <person name="Schmutz J."/>
            <person name="Rokhsar D."/>
            <person name="Van de Peer Y."/>
            <person name="Moreau H."/>
            <person name="Grigoriev I.V."/>
        </authorList>
    </citation>
    <scope>NUCLEOTIDE SEQUENCE [LARGE SCALE GENOMIC DNA]</scope>
    <source>
        <strain evidence="4 5">CCE9901</strain>
    </source>
</reference>
<evidence type="ECO:0000259" key="3">
    <source>
        <dbReference type="Pfam" id="PF04755"/>
    </source>
</evidence>
<proteinExistence type="predicted"/>
<dbReference type="GO" id="GO:0009536">
    <property type="term" value="C:plastid"/>
    <property type="evidence" value="ECO:0007669"/>
    <property type="project" value="UniProtKB-SubCell"/>
</dbReference>
<evidence type="ECO:0000256" key="1">
    <source>
        <dbReference type="ARBA" id="ARBA00004474"/>
    </source>
</evidence>
<dbReference type="RefSeq" id="XP_001421805.1">
    <property type="nucleotide sequence ID" value="XM_001421768.1"/>
</dbReference>
<dbReference type="PANTHER" id="PTHR31906">
    <property type="entry name" value="PLASTID-LIPID-ASSOCIATED PROTEIN 4, CHLOROPLASTIC-RELATED"/>
    <property type="match status" value="1"/>
</dbReference>
<protein>
    <recommendedName>
        <fullName evidence="3">Plastid lipid-associated protein/fibrillin conserved domain-containing protein</fullName>
    </recommendedName>
</protein>
<evidence type="ECO:0000313" key="4">
    <source>
        <dbReference type="EMBL" id="ABP00099.1"/>
    </source>
</evidence>
<sequence>MRRASSSRASSSSSSSSLFELVDASRRGVGVAPNDDARRDIERAIDALASTTRAKGDDARSNNAKSYARWELAYTTEKETLWLLGLKTRSKTRAFQTLREDAKTLSNEVVFNDGEVVFKVDAVVEESSRATMKFRFTAASLTFRDKFSIPIPPVGSGWFENVYVDDERRVSRDSRGDTLICVKVK</sequence>
<dbReference type="Gramene" id="ABP00099">
    <property type="protein sequence ID" value="ABP00099"/>
    <property type="gene ID" value="OSTLU_27938"/>
</dbReference>
<evidence type="ECO:0000256" key="2">
    <source>
        <dbReference type="ARBA" id="ARBA00022640"/>
    </source>
</evidence>
<keyword evidence="2" id="KW-0934">Plastid</keyword>
<dbReference type="EMBL" id="CP000595">
    <property type="protein sequence ID" value="ABP00099.1"/>
    <property type="molecule type" value="Genomic_DNA"/>
</dbReference>
<comment type="subcellular location">
    <subcellularLocation>
        <location evidence="1">Plastid</location>
    </subcellularLocation>
</comment>
<dbReference type="Proteomes" id="UP000001568">
    <property type="component" value="Chromosome 15"/>
</dbReference>
<evidence type="ECO:0000313" key="5">
    <source>
        <dbReference type="Proteomes" id="UP000001568"/>
    </source>
</evidence>
<dbReference type="eggNOG" id="ENOG502QVAR">
    <property type="taxonomic scope" value="Eukaryota"/>
</dbReference>